<accession>A0ABT0UVL0</accession>
<gene>
    <name evidence="1" type="ORF">NBG84_30825</name>
</gene>
<sequence length="165" mass="19110">MTATWPFGTDADERDPLTKLRIPVVTSFNPGWKYIAAYIGVDTSRYSWGSRERPTDAEAAMLASYIDEYIDYFLGDRERQRMLKRPLDVEGRVVTRVFIKYGPADWGYRVVTWQHGPLFVPGPPGSESRQTIGPLSLEQAMDRDHDIYPKRWLDWKAEHPEVFPT</sequence>
<proteinExistence type="predicted"/>
<keyword evidence="2" id="KW-1185">Reference proteome</keyword>
<protein>
    <submittedName>
        <fullName evidence="1">Uncharacterized protein</fullName>
    </submittedName>
</protein>
<comment type="caution">
    <text evidence="1">The sequence shown here is derived from an EMBL/GenBank/DDBJ whole genome shotgun (WGS) entry which is preliminary data.</text>
</comment>
<reference evidence="1" key="1">
    <citation type="submission" date="2022-06" db="EMBL/GenBank/DDBJ databases">
        <title>Genome public.</title>
        <authorList>
            <person name="Sun Q."/>
        </authorList>
    </citation>
    <scope>NUCLEOTIDE SEQUENCE</scope>
    <source>
        <strain evidence="1">CWNU-1</strain>
    </source>
</reference>
<dbReference type="EMBL" id="JAMQAW010000042">
    <property type="protein sequence ID" value="MCM2392629.1"/>
    <property type="molecule type" value="Genomic_DNA"/>
</dbReference>
<evidence type="ECO:0000313" key="2">
    <source>
        <dbReference type="Proteomes" id="UP001431429"/>
    </source>
</evidence>
<evidence type="ECO:0000313" key="1">
    <source>
        <dbReference type="EMBL" id="MCM2392629.1"/>
    </source>
</evidence>
<dbReference type="RefSeq" id="WP_250922955.1">
    <property type="nucleotide sequence ID" value="NZ_JAMQAW010000042.1"/>
</dbReference>
<name>A0ABT0UVL0_9ACTN</name>
<dbReference type="Proteomes" id="UP001431429">
    <property type="component" value="Unassembled WGS sequence"/>
</dbReference>
<organism evidence="1 2">
    <name type="scientific">Streptomyces albipurpureus</name>
    <dbReference type="NCBI Taxonomy" id="2897419"/>
    <lineage>
        <taxon>Bacteria</taxon>
        <taxon>Bacillati</taxon>
        <taxon>Actinomycetota</taxon>
        <taxon>Actinomycetes</taxon>
        <taxon>Kitasatosporales</taxon>
        <taxon>Streptomycetaceae</taxon>
        <taxon>Streptomyces</taxon>
    </lineage>
</organism>